<reference evidence="2" key="1">
    <citation type="submission" date="2019-11" db="EMBL/GenBank/DDBJ databases">
        <authorList>
            <person name="Liu Y."/>
            <person name="Hou J."/>
            <person name="Li T.-Q."/>
            <person name="Guan C.-H."/>
            <person name="Wu X."/>
            <person name="Wu H.-Z."/>
            <person name="Ling F."/>
            <person name="Zhang R."/>
            <person name="Shi X.-G."/>
            <person name="Ren J.-P."/>
            <person name="Chen E.-F."/>
            <person name="Sun J.-M."/>
        </authorList>
    </citation>
    <scope>NUCLEOTIDE SEQUENCE</scope>
    <source>
        <strain evidence="2">Adult_tree_wgs_1</strain>
        <tissue evidence="2">Leaves</tissue>
    </source>
</reference>
<dbReference type="EMBL" id="WJXA01000010">
    <property type="protein sequence ID" value="KAF7129328.1"/>
    <property type="molecule type" value="Genomic_DNA"/>
</dbReference>
<keyword evidence="3" id="KW-1185">Reference proteome</keyword>
<evidence type="ECO:0000256" key="1">
    <source>
        <dbReference type="SAM" id="SignalP"/>
    </source>
</evidence>
<evidence type="ECO:0000313" key="3">
    <source>
        <dbReference type="Proteomes" id="UP000626092"/>
    </source>
</evidence>
<dbReference type="Proteomes" id="UP000626092">
    <property type="component" value="Unassembled WGS sequence"/>
</dbReference>
<comment type="caution">
    <text evidence="2">The sequence shown here is derived from an EMBL/GenBank/DDBJ whole genome shotgun (WGS) entry which is preliminary data.</text>
</comment>
<accession>A0A834L9L6</accession>
<feature type="signal peptide" evidence="1">
    <location>
        <begin position="1"/>
        <end position="25"/>
    </location>
</feature>
<organism evidence="2 3">
    <name type="scientific">Rhododendron simsii</name>
    <name type="common">Sims's rhododendron</name>
    <dbReference type="NCBI Taxonomy" id="118357"/>
    <lineage>
        <taxon>Eukaryota</taxon>
        <taxon>Viridiplantae</taxon>
        <taxon>Streptophyta</taxon>
        <taxon>Embryophyta</taxon>
        <taxon>Tracheophyta</taxon>
        <taxon>Spermatophyta</taxon>
        <taxon>Magnoliopsida</taxon>
        <taxon>eudicotyledons</taxon>
        <taxon>Gunneridae</taxon>
        <taxon>Pentapetalae</taxon>
        <taxon>asterids</taxon>
        <taxon>Ericales</taxon>
        <taxon>Ericaceae</taxon>
        <taxon>Ericoideae</taxon>
        <taxon>Rhodoreae</taxon>
        <taxon>Rhododendron</taxon>
    </lineage>
</organism>
<dbReference type="PANTHER" id="PTHR33642:SF3">
    <property type="entry name" value="NUCLEAR INTRON MATURASE 4, MITOCHONDRIAL"/>
    <property type="match status" value="1"/>
</dbReference>
<gene>
    <name evidence="2" type="ORF">RHSIM_Rhsim10G0133200</name>
</gene>
<dbReference type="OrthoDB" id="1866033at2759"/>
<dbReference type="GO" id="GO:0003964">
    <property type="term" value="F:RNA-directed DNA polymerase activity"/>
    <property type="evidence" value="ECO:0007669"/>
    <property type="project" value="TreeGrafter"/>
</dbReference>
<dbReference type="AlphaFoldDB" id="A0A834L9L6"/>
<dbReference type="PANTHER" id="PTHR33642">
    <property type="entry name" value="COX1/OXI3 INTRON 1 PROTEIN-RELATED"/>
    <property type="match status" value="1"/>
</dbReference>
<dbReference type="GO" id="GO:0090615">
    <property type="term" value="P:mitochondrial mRNA processing"/>
    <property type="evidence" value="ECO:0007669"/>
    <property type="project" value="TreeGrafter"/>
</dbReference>
<feature type="chain" id="PRO_5033020252" evidence="1">
    <location>
        <begin position="26"/>
        <end position="124"/>
    </location>
</feature>
<protein>
    <submittedName>
        <fullName evidence="2">Uncharacterized protein</fullName>
    </submittedName>
</protein>
<dbReference type="GO" id="GO:0006315">
    <property type="term" value="P:homing of group II introns"/>
    <property type="evidence" value="ECO:0007669"/>
    <property type="project" value="TreeGrafter"/>
</dbReference>
<keyword evidence="1" id="KW-0732">Signal</keyword>
<dbReference type="GO" id="GO:0005739">
    <property type="term" value="C:mitochondrion"/>
    <property type="evidence" value="ECO:0007669"/>
    <property type="project" value="TreeGrafter"/>
</dbReference>
<name>A0A834L9L6_RHOSS</name>
<evidence type="ECO:0000313" key="2">
    <source>
        <dbReference type="EMBL" id="KAF7129328.1"/>
    </source>
</evidence>
<proteinExistence type="predicted"/>
<sequence length="124" mass="14373">MPEYSSNLIWSFLFMLYCALRDVSRRAIKGFPTHSTFSTLEAFNSVTDKDVGKATLAKDLAFLVDEFSNLDETKPKTRVELNRLLELRIKKRVKEQYIDGKFQDLMHKVVANPETLRNAMILLE</sequence>